<organism evidence="12 13">
    <name type="scientific">Candidatus Ordinivivax streblomastigis</name>
    <dbReference type="NCBI Taxonomy" id="2540710"/>
    <lineage>
        <taxon>Bacteria</taxon>
        <taxon>Pseudomonadati</taxon>
        <taxon>Bacteroidota</taxon>
        <taxon>Bacteroidia</taxon>
        <taxon>Bacteroidales</taxon>
        <taxon>Candidatus Ordinivivax</taxon>
    </lineage>
</organism>
<dbReference type="Pfam" id="PF00912">
    <property type="entry name" value="Transgly"/>
    <property type="match status" value="1"/>
</dbReference>
<keyword evidence="2" id="KW-0997">Cell inner membrane</keyword>
<evidence type="ECO:0000256" key="7">
    <source>
        <dbReference type="ARBA" id="ARBA00022984"/>
    </source>
</evidence>
<comment type="caution">
    <text evidence="12">The sequence shown here is derived from an EMBL/GenBank/DDBJ whole genome shotgun (WGS) entry which is preliminary data.</text>
</comment>
<sequence length="237" mass="27371">MKKMKGIQVLKKMGFWIKNLILTLFILSLFLVLLYKYTPIYYTSYMLVANAKQVFSGHKPHIRHEWKPLSEISPQLPKAIIASEDYLFLIHNGFDSDNENVQFNRGARILYQKNLTITQQTARNIFLPPGETFLTKLMETYFTILIELVWGKERIMEAYLNSIQMGKDIYGAEAAAQAYYAIPANDINIAEAAGIAACLINPADLNPCEPNIYLLRRQAKIRNIMEDMIEIQWKQED</sequence>
<evidence type="ECO:0000259" key="11">
    <source>
        <dbReference type="Pfam" id="PF00912"/>
    </source>
</evidence>
<accession>A0A5M8NZV5</accession>
<dbReference type="InterPro" id="IPR023346">
    <property type="entry name" value="Lysozyme-like_dom_sf"/>
</dbReference>
<name>A0A5M8NZV5_9BACT</name>
<keyword evidence="1" id="KW-1003">Cell membrane</keyword>
<dbReference type="InterPro" id="IPR001264">
    <property type="entry name" value="Glyco_trans_51"/>
</dbReference>
<evidence type="ECO:0000256" key="2">
    <source>
        <dbReference type="ARBA" id="ARBA00022519"/>
    </source>
</evidence>
<dbReference type="SUPFAM" id="SSF53955">
    <property type="entry name" value="Lysozyme-like"/>
    <property type="match status" value="1"/>
</dbReference>
<dbReference type="GO" id="GO:0009252">
    <property type="term" value="P:peptidoglycan biosynthetic process"/>
    <property type="evidence" value="ECO:0007669"/>
    <property type="project" value="UniProtKB-KW"/>
</dbReference>
<dbReference type="GO" id="GO:0008360">
    <property type="term" value="P:regulation of cell shape"/>
    <property type="evidence" value="ECO:0007669"/>
    <property type="project" value="UniProtKB-KW"/>
</dbReference>
<evidence type="ECO:0000313" key="13">
    <source>
        <dbReference type="Proteomes" id="UP000324575"/>
    </source>
</evidence>
<feature type="domain" description="Glycosyl transferase family 51" evidence="11">
    <location>
        <begin position="61"/>
        <end position="225"/>
    </location>
</feature>
<keyword evidence="4 12" id="KW-0808">Transferase</keyword>
<proteinExistence type="predicted"/>
<keyword evidence="7" id="KW-0573">Peptidoglycan synthesis</keyword>
<dbReference type="AlphaFoldDB" id="A0A5M8NZV5"/>
<dbReference type="InterPro" id="IPR011812">
    <property type="entry name" value="Pep_trsgly"/>
</dbReference>
<keyword evidence="8" id="KW-1133">Transmembrane helix</keyword>
<dbReference type="Proteomes" id="UP000324575">
    <property type="component" value="Unassembled WGS sequence"/>
</dbReference>
<evidence type="ECO:0000313" key="12">
    <source>
        <dbReference type="EMBL" id="KAA6301703.1"/>
    </source>
</evidence>
<evidence type="ECO:0000256" key="6">
    <source>
        <dbReference type="ARBA" id="ARBA00022960"/>
    </source>
</evidence>
<keyword evidence="9" id="KW-0472">Membrane</keyword>
<dbReference type="GO" id="GO:0016020">
    <property type="term" value="C:membrane"/>
    <property type="evidence" value="ECO:0007669"/>
    <property type="project" value="InterPro"/>
</dbReference>
<dbReference type="EC" id="2.4.2.-" evidence="12"/>
<evidence type="ECO:0000256" key="4">
    <source>
        <dbReference type="ARBA" id="ARBA00022679"/>
    </source>
</evidence>
<dbReference type="PANTHER" id="PTHR30400:SF0">
    <property type="entry name" value="BIOSYNTHETIC PEPTIDOGLYCAN TRANSGLYCOSYLASE"/>
    <property type="match status" value="1"/>
</dbReference>
<dbReference type="InterPro" id="IPR036950">
    <property type="entry name" value="PBP_transglycosylase"/>
</dbReference>
<dbReference type="Gene3D" id="1.10.3810.10">
    <property type="entry name" value="Biosynthetic peptidoglycan transglycosylase-like"/>
    <property type="match status" value="1"/>
</dbReference>
<evidence type="ECO:0000256" key="3">
    <source>
        <dbReference type="ARBA" id="ARBA00022676"/>
    </source>
</evidence>
<evidence type="ECO:0000256" key="9">
    <source>
        <dbReference type="ARBA" id="ARBA00023136"/>
    </source>
</evidence>
<keyword evidence="10" id="KW-0961">Cell wall biogenesis/degradation</keyword>
<keyword evidence="5" id="KW-0812">Transmembrane</keyword>
<gene>
    <name evidence="12" type="ORF">EZS26_002168</name>
</gene>
<dbReference type="PANTHER" id="PTHR30400">
    <property type="entry name" value="MONOFUNCTIONAL BIOSYNTHETIC PEPTIDOGLYCAN TRANSGLYCOSYLASE"/>
    <property type="match status" value="1"/>
</dbReference>
<keyword evidence="3 12" id="KW-0328">Glycosyltransferase</keyword>
<dbReference type="GO" id="GO:0071555">
    <property type="term" value="P:cell wall organization"/>
    <property type="evidence" value="ECO:0007669"/>
    <property type="project" value="UniProtKB-KW"/>
</dbReference>
<evidence type="ECO:0000256" key="5">
    <source>
        <dbReference type="ARBA" id="ARBA00022692"/>
    </source>
</evidence>
<reference evidence="12 13" key="1">
    <citation type="submission" date="2019-03" db="EMBL/GenBank/DDBJ databases">
        <title>Single cell metagenomics reveals metabolic interactions within the superorganism composed of flagellate Streblomastix strix and complex community of Bacteroidetes bacteria on its surface.</title>
        <authorList>
            <person name="Treitli S.C."/>
            <person name="Kolisko M."/>
            <person name="Husnik F."/>
            <person name="Keeling P."/>
            <person name="Hampl V."/>
        </authorList>
    </citation>
    <scope>NUCLEOTIDE SEQUENCE [LARGE SCALE GENOMIC DNA]</scope>
    <source>
        <strain evidence="12">St1</strain>
    </source>
</reference>
<protein>
    <submittedName>
        <fullName evidence="12">Monofunctional biosynthetic peptidoglycan transglycosylase</fullName>
        <ecNumber evidence="12">2.4.2.-</ecNumber>
    </submittedName>
</protein>
<evidence type="ECO:0000256" key="8">
    <source>
        <dbReference type="ARBA" id="ARBA00022989"/>
    </source>
</evidence>
<evidence type="ECO:0000256" key="10">
    <source>
        <dbReference type="ARBA" id="ARBA00023316"/>
    </source>
</evidence>
<keyword evidence="6" id="KW-0133">Cell shape</keyword>
<dbReference type="GO" id="GO:0009274">
    <property type="term" value="C:peptidoglycan-based cell wall"/>
    <property type="evidence" value="ECO:0007669"/>
    <property type="project" value="InterPro"/>
</dbReference>
<dbReference type="GO" id="GO:0016763">
    <property type="term" value="F:pentosyltransferase activity"/>
    <property type="evidence" value="ECO:0007669"/>
    <property type="project" value="InterPro"/>
</dbReference>
<evidence type="ECO:0000256" key="1">
    <source>
        <dbReference type="ARBA" id="ARBA00022475"/>
    </source>
</evidence>
<dbReference type="EMBL" id="SNRX01000015">
    <property type="protein sequence ID" value="KAA6301703.1"/>
    <property type="molecule type" value="Genomic_DNA"/>
</dbReference>